<dbReference type="FunFam" id="2.40.128.20:FF:000002">
    <property type="entry name" value="Outer membrane lipoprotein Blc"/>
    <property type="match status" value="1"/>
</dbReference>
<evidence type="ECO:0000259" key="13">
    <source>
        <dbReference type="Pfam" id="PF08212"/>
    </source>
</evidence>
<comment type="subunit">
    <text evidence="3 12">Homodimer.</text>
</comment>
<keyword evidence="6 12" id="KW-0472">Membrane</keyword>
<evidence type="ECO:0000256" key="5">
    <source>
        <dbReference type="ARBA" id="ARBA00023121"/>
    </source>
</evidence>
<organism evidence="14 15">
    <name type="scientific">Vibrio vulnificus</name>
    <dbReference type="NCBI Taxonomy" id="672"/>
    <lineage>
        <taxon>Bacteria</taxon>
        <taxon>Pseudomonadati</taxon>
        <taxon>Pseudomonadota</taxon>
        <taxon>Gammaproteobacteria</taxon>
        <taxon>Vibrionales</taxon>
        <taxon>Vibrionaceae</taxon>
        <taxon>Vibrio</taxon>
    </lineage>
</organism>
<dbReference type="Proteomes" id="UP000263418">
    <property type="component" value="Chromosome 2"/>
</dbReference>
<dbReference type="GO" id="GO:0008289">
    <property type="term" value="F:lipid binding"/>
    <property type="evidence" value="ECO:0007669"/>
    <property type="project" value="UniProtKB-UniRule"/>
</dbReference>
<dbReference type="PANTHER" id="PTHR10612:SF34">
    <property type="entry name" value="APOLIPOPROTEIN D"/>
    <property type="match status" value="1"/>
</dbReference>
<reference evidence="14 15" key="1">
    <citation type="submission" date="2017-01" db="EMBL/GenBank/DDBJ databases">
        <title>Complete Genome Sequence of Vibrio vulnificus FORC_053.</title>
        <authorList>
            <consortium name="Food-borne Pathogen Omics Research Center"/>
            <person name="Chung H.Y."/>
            <person name="Na E.J."/>
            <person name="Song J.S."/>
            <person name="Kim H."/>
            <person name="Lee J.-H."/>
            <person name="Ryu S."/>
            <person name="Choi S.H."/>
        </authorList>
    </citation>
    <scope>NUCLEOTIDE SEQUENCE [LARGE SCALE GENOMIC DNA]</scope>
    <source>
        <strain evidence="14 15">FORC_053</strain>
    </source>
</reference>
<name>A0AAN1PSN1_VIBVL</name>
<evidence type="ECO:0000256" key="9">
    <source>
        <dbReference type="ARBA" id="ARBA00023288"/>
    </source>
</evidence>
<dbReference type="Pfam" id="PF08212">
    <property type="entry name" value="Lipocalin_2"/>
    <property type="match status" value="1"/>
</dbReference>
<sequence length="196" mass="22250">MLGFVFLVQTLRLEGNVIFIFQERIVRKILLLALSITLSGCLGMPETVKPVDEFNLQNYLGKWYEIARLDHSFEAGLTQVTAQYTLKDDGGVAVLNKGFLADENQWKEAEGKAYFVNGDSEGYLKVSFFGPFYGSYVVFALDKTDYQYAFVSGPNTDYLWLLARTPTVDQSLIDTFVAMAKERGFDTERLIFVEQK</sequence>
<dbReference type="GO" id="GO:0009279">
    <property type="term" value="C:cell outer membrane"/>
    <property type="evidence" value="ECO:0007669"/>
    <property type="project" value="UniProtKB-SubCell"/>
</dbReference>
<evidence type="ECO:0000256" key="3">
    <source>
        <dbReference type="ARBA" id="ARBA00011738"/>
    </source>
</evidence>
<dbReference type="InterPro" id="IPR047202">
    <property type="entry name" value="Lipocalin_Blc-like_dom"/>
</dbReference>
<accession>A0AAN1PSN1</accession>
<evidence type="ECO:0000256" key="2">
    <source>
        <dbReference type="ARBA" id="ARBA00006889"/>
    </source>
</evidence>
<dbReference type="SUPFAM" id="SSF50814">
    <property type="entry name" value="Lipocalins"/>
    <property type="match status" value="1"/>
</dbReference>
<gene>
    <name evidence="14" type="ORF">FORC53_3272</name>
</gene>
<dbReference type="InterPro" id="IPR022272">
    <property type="entry name" value="Lipocalin_CS"/>
</dbReference>
<keyword evidence="7" id="KW-0564">Palmitate</keyword>
<evidence type="ECO:0000313" key="14">
    <source>
        <dbReference type="EMBL" id="AXX61611.1"/>
    </source>
</evidence>
<dbReference type="PROSITE" id="PS00213">
    <property type="entry name" value="LIPOCALIN"/>
    <property type="match status" value="1"/>
</dbReference>
<protein>
    <recommendedName>
        <fullName evidence="11 12">Outer membrane lipoprotein Blc</fullName>
    </recommendedName>
</protein>
<evidence type="ECO:0000256" key="4">
    <source>
        <dbReference type="ARBA" id="ARBA00022729"/>
    </source>
</evidence>
<evidence type="ECO:0000256" key="11">
    <source>
        <dbReference type="ARBA" id="ARBA00071217"/>
    </source>
</evidence>
<dbReference type="InterPro" id="IPR012674">
    <property type="entry name" value="Calycin"/>
</dbReference>
<evidence type="ECO:0000256" key="1">
    <source>
        <dbReference type="ARBA" id="ARBA00004459"/>
    </source>
</evidence>
<dbReference type="PANTHER" id="PTHR10612">
    <property type="entry name" value="APOLIPOPROTEIN D"/>
    <property type="match status" value="1"/>
</dbReference>
<dbReference type="GO" id="GO:0006950">
    <property type="term" value="P:response to stress"/>
    <property type="evidence" value="ECO:0007669"/>
    <property type="project" value="UniProtKB-ARBA"/>
</dbReference>
<dbReference type="EMBL" id="CP019291">
    <property type="protein sequence ID" value="AXX61611.1"/>
    <property type="molecule type" value="Genomic_DNA"/>
</dbReference>
<keyword evidence="5 12" id="KW-0446">Lipid-binding</keyword>
<keyword evidence="4" id="KW-0732">Signal</keyword>
<proteinExistence type="inferred from homology"/>
<comment type="function">
    <text evidence="10 12">Involved in the storage or transport of lipids necessary for membrane maintenance under stressful conditions. Displays a binding preference for lysophospholipids.</text>
</comment>
<evidence type="ECO:0000256" key="6">
    <source>
        <dbReference type="ARBA" id="ARBA00023136"/>
    </source>
</evidence>
<comment type="subcellular location">
    <subcellularLocation>
        <location evidence="1">Cell outer membrane</location>
        <topology evidence="1">Lipid-anchor</topology>
    </subcellularLocation>
</comment>
<dbReference type="InterPro" id="IPR002446">
    <property type="entry name" value="Lipocalin_bac"/>
</dbReference>
<dbReference type="InterPro" id="IPR022271">
    <property type="entry name" value="Lipocalin_ApoD"/>
</dbReference>
<dbReference type="CDD" id="cd19438">
    <property type="entry name" value="lipocalin_Blc-like"/>
    <property type="match status" value="1"/>
</dbReference>
<evidence type="ECO:0000256" key="8">
    <source>
        <dbReference type="ARBA" id="ARBA00023237"/>
    </source>
</evidence>
<dbReference type="PRINTS" id="PR01171">
    <property type="entry name" value="BCTLIPOCALIN"/>
</dbReference>
<keyword evidence="9 12" id="KW-0449">Lipoprotein</keyword>
<evidence type="ECO:0000256" key="7">
    <source>
        <dbReference type="ARBA" id="ARBA00023139"/>
    </source>
</evidence>
<comment type="similarity">
    <text evidence="2 12">Belongs to the calycin superfamily. Lipocalin family.</text>
</comment>
<evidence type="ECO:0000256" key="12">
    <source>
        <dbReference type="PIRNR" id="PIRNR036893"/>
    </source>
</evidence>
<evidence type="ECO:0000256" key="10">
    <source>
        <dbReference type="ARBA" id="ARBA00057024"/>
    </source>
</evidence>
<evidence type="ECO:0000313" key="15">
    <source>
        <dbReference type="Proteomes" id="UP000263418"/>
    </source>
</evidence>
<keyword evidence="8 12" id="KW-0998">Cell outer membrane</keyword>
<dbReference type="PIRSF" id="PIRSF036893">
    <property type="entry name" value="Lipocalin_ApoD"/>
    <property type="match status" value="1"/>
</dbReference>
<dbReference type="InterPro" id="IPR000566">
    <property type="entry name" value="Lipocln_cytosolic_FA-bd_dom"/>
</dbReference>
<feature type="domain" description="Lipocalin/cytosolic fatty-acid binding" evidence="13">
    <location>
        <begin position="55"/>
        <end position="195"/>
    </location>
</feature>
<dbReference type="Gene3D" id="2.40.128.20">
    <property type="match status" value="1"/>
</dbReference>
<dbReference type="AlphaFoldDB" id="A0AAN1PSN1"/>